<keyword evidence="5" id="KW-1185">Reference proteome</keyword>
<evidence type="ECO:0000313" key="5">
    <source>
        <dbReference type="Proteomes" id="UP000518887"/>
    </source>
</evidence>
<dbReference type="PROSITE" id="PS51186">
    <property type="entry name" value="GNAT"/>
    <property type="match status" value="1"/>
</dbReference>
<dbReference type="Pfam" id="PF13673">
    <property type="entry name" value="Acetyltransf_10"/>
    <property type="match status" value="1"/>
</dbReference>
<keyword evidence="4" id="KW-0687">Ribonucleoprotein</keyword>
<sequence length="167" mass="19202">MTKIRHASLNDLEKLSEVESLCFPPAEAAGRQSIERRLKVFPNHFWLLFECDETGNERELISFINGLVTSRKDLTDEMYDNPLLHEEKGDWQMIFGVDTNPAFQHRGFASKVMEQVISDAKDQGRKGIVLTCKKKLRTFYEKFGFVSEGVSDSTHGGVVWLQMRLIF</sequence>
<dbReference type="Proteomes" id="UP000518887">
    <property type="component" value="Unassembled WGS sequence"/>
</dbReference>
<dbReference type="InterPro" id="IPR016181">
    <property type="entry name" value="Acyl_CoA_acyltransferase"/>
</dbReference>
<keyword evidence="1" id="KW-0808">Transferase</keyword>
<evidence type="ECO:0000256" key="2">
    <source>
        <dbReference type="ARBA" id="ARBA00023315"/>
    </source>
</evidence>
<evidence type="ECO:0000313" key="4">
    <source>
        <dbReference type="EMBL" id="MBB5225978.1"/>
    </source>
</evidence>
<protein>
    <submittedName>
        <fullName evidence="4">Ribosomal protein S18 acetylase RimI-like enzyme</fullName>
    </submittedName>
</protein>
<proteinExistence type="predicted"/>
<reference evidence="4 5" key="1">
    <citation type="submission" date="2020-08" db="EMBL/GenBank/DDBJ databases">
        <title>Genomic Encyclopedia of Type Strains, Phase IV (KMG-IV): sequencing the most valuable type-strain genomes for metagenomic binning, comparative biology and taxonomic classification.</title>
        <authorList>
            <person name="Goeker M."/>
        </authorList>
    </citation>
    <scope>NUCLEOTIDE SEQUENCE [LARGE SCALE GENOMIC DNA]</scope>
    <source>
        <strain evidence="4 5">DSM 103462</strain>
    </source>
</reference>
<feature type="domain" description="N-acetyltransferase" evidence="3">
    <location>
        <begin position="2"/>
        <end position="166"/>
    </location>
</feature>
<dbReference type="InterPro" id="IPR051635">
    <property type="entry name" value="SNAT-like"/>
</dbReference>
<keyword evidence="4" id="KW-0689">Ribosomal protein</keyword>
<comment type="caution">
    <text evidence="4">The sequence shown here is derived from an EMBL/GenBank/DDBJ whole genome shotgun (WGS) entry which is preliminary data.</text>
</comment>
<dbReference type="InterPro" id="IPR000182">
    <property type="entry name" value="GNAT_dom"/>
</dbReference>
<evidence type="ECO:0000256" key="1">
    <source>
        <dbReference type="ARBA" id="ARBA00022679"/>
    </source>
</evidence>
<dbReference type="EMBL" id="JACHFQ010000004">
    <property type="protein sequence ID" value="MBB5225978.1"/>
    <property type="molecule type" value="Genomic_DNA"/>
</dbReference>
<evidence type="ECO:0000259" key="3">
    <source>
        <dbReference type="PROSITE" id="PS51186"/>
    </source>
</evidence>
<dbReference type="GO" id="GO:0008080">
    <property type="term" value="F:N-acetyltransferase activity"/>
    <property type="evidence" value="ECO:0007669"/>
    <property type="project" value="UniProtKB-ARBA"/>
</dbReference>
<keyword evidence="2" id="KW-0012">Acyltransferase</keyword>
<dbReference type="CDD" id="cd04301">
    <property type="entry name" value="NAT_SF"/>
    <property type="match status" value="1"/>
</dbReference>
<dbReference type="PANTHER" id="PTHR10908:SF0">
    <property type="entry name" value="SEROTONIN N-ACETYLTRANSFERASE"/>
    <property type="match status" value="1"/>
</dbReference>
<gene>
    <name evidence="4" type="ORF">HNP76_001346</name>
</gene>
<dbReference type="PANTHER" id="PTHR10908">
    <property type="entry name" value="SEROTONIN N-ACETYLTRANSFERASE"/>
    <property type="match status" value="1"/>
</dbReference>
<dbReference type="Gene3D" id="3.40.630.30">
    <property type="match status" value="1"/>
</dbReference>
<organism evidence="4 5">
    <name type="scientific">Treponema ruminis</name>
    <dbReference type="NCBI Taxonomy" id="744515"/>
    <lineage>
        <taxon>Bacteria</taxon>
        <taxon>Pseudomonadati</taxon>
        <taxon>Spirochaetota</taxon>
        <taxon>Spirochaetia</taxon>
        <taxon>Spirochaetales</taxon>
        <taxon>Treponemataceae</taxon>
        <taxon>Treponema</taxon>
    </lineage>
</organism>
<dbReference type="GO" id="GO:0005840">
    <property type="term" value="C:ribosome"/>
    <property type="evidence" value="ECO:0007669"/>
    <property type="project" value="UniProtKB-KW"/>
</dbReference>
<dbReference type="AlphaFoldDB" id="A0A7W8LM35"/>
<accession>A0A7W8LM35</accession>
<name>A0A7W8LM35_9SPIR</name>
<dbReference type="SUPFAM" id="SSF55729">
    <property type="entry name" value="Acyl-CoA N-acyltransferases (Nat)"/>
    <property type="match status" value="1"/>
</dbReference>
<dbReference type="RefSeq" id="WP_184658816.1">
    <property type="nucleotide sequence ID" value="NZ_CP031518.1"/>
</dbReference>